<comment type="cofactor">
    <cofactor evidence="1">
        <name>[4Fe-4S] cluster</name>
        <dbReference type="ChEBI" id="CHEBI:49883"/>
    </cofactor>
</comment>
<evidence type="ECO:0000256" key="8">
    <source>
        <dbReference type="ARBA" id="ARBA00023027"/>
    </source>
</evidence>
<sequence length="754" mass="81509">MLRLSAHQRLPRAAKATAKANAVRALSSTAPRRADITLEVDGVPVTVPQGSALIQACEKAGATIPRFCYHDRLNIAGNCRMCLVEVSPGPPKPQASCALPAMPGQKVKTNSPTVHKAREGVMEFLLANHPLDCPICDQGGECDLQDQSMRYGSDRTRFHEITGKRATEDKNFGPLIKTSMNRCIHCTRCVRFANEVAGVQDLGTSGRGNDMQIGTYIEKTINSEMSGNVIDLCPVGALTSKPYAFEARPWELKKTESIDALDAVGSNIRVDSRGVLVMRIEPRLNDDINEEWISDKTRFAYDGLKTQRLNTPLVRVGDRFEAVAWPKALGAIKDGLAASSAQGDEIQAIAGALADTESLVALKDLVNRLGSDNTSLEGPLGSVAPAHGVDHRSAYTFGSSIGGVEYADRVLLIGTNPRHEAAIINARIRKTWLRNETDLALIGEEFDSTFGYDHLGTDLKAVQAVLSGKHGNWAKQLKDAQRPMIIVGSAVAEHEDGAKVLAEVAKFVEANQAKFVTPEWTGYNVLQRAASRTAAYDVGFIPSAAASKATPKFVYLLNSDDFEPSQIPRDAFVVYQGHHGDVGAQYADVVLPGCAYTEKSVTWVNTEGRTQLGRAAVPPPGAAREDWKIVRALSEVLGSTLPYDDTGALRDRMWDLSPSLVRYGDLEQPSSVLDAIKALKVQAEREGDRRKGLGGRTGAFVKPISSFYRTDAISRNSVTMGQCVRAFEQGDATAGNTVLGDDGMPEKGFHPARA</sequence>
<feature type="domain" description="4Fe-4S His(Cys)3-ligated-type" evidence="15">
    <location>
        <begin position="113"/>
        <end position="152"/>
    </location>
</feature>
<keyword evidence="17" id="KW-1185">Reference proteome</keyword>
<protein>
    <recommendedName>
        <fullName evidence="10">NADH-ubiquinone oxidoreductase 78 kDa subunit, mitochondrial</fullName>
    </recommendedName>
</protein>
<dbReference type="InterPro" id="IPR015405">
    <property type="entry name" value="NDUFS1-like_C"/>
</dbReference>
<dbReference type="InterPro" id="IPR001041">
    <property type="entry name" value="2Fe-2S_ferredoxin-type"/>
</dbReference>
<dbReference type="CDD" id="cd02773">
    <property type="entry name" value="MopB_Res-Cmplx1_Nad11"/>
    <property type="match status" value="1"/>
</dbReference>
<dbReference type="SUPFAM" id="SSF54862">
    <property type="entry name" value="4Fe-4S ferredoxins"/>
    <property type="match status" value="1"/>
</dbReference>
<organism evidence="16 17">
    <name type="scientific">Rhodotorula mucilaginosa</name>
    <name type="common">Yeast</name>
    <name type="synonym">Rhodotorula rubra</name>
    <dbReference type="NCBI Taxonomy" id="5537"/>
    <lineage>
        <taxon>Eukaryota</taxon>
        <taxon>Fungi</taxon>
        <taxon>Dikarya</taxon>
        <taxon>Basidiomycota</taxon>
        <taxon>Pucciniomycotina</taxon>
        <taxon>Microbotryomycetes</taxon>
        <taxon>Sporidiobolales</taxon>
        <taxon>Sporidiobolaceae</taxon>
        <taxon>Rhodotorula</taxon>
    </lineage>
</organism>
<dbReference type="NCBIfam" id="TIGR01973">
    <property type="entry name" value="NuoG"/>
    <property type="match status" value="1"/>
</dbReference>
<keyword evidence="5" id="KW-1278">Translocase</keyword>
<dbReference type="EMBL" id="PUHQ01000045">
    <property type="protein sequence ID" value="KAG0660332.1"/>
    <property type="molecule type" value="Genomic_DNA"/>
</dbReference>
<dbReference type="PROSITE" id="PS00641">
    <property type="entry name" value="COMPLEX1_75K_1"/>
    <property type="match status" value="1"/>
</dbReference>
<evidence type="ECO:0000256" key="2">
    <source>
        <dbReference type="ARBA" id="ARBA00005404"/>
    </source>
</evidence>
<dbReference type="GO" id="GO:0016020">
    <property type="term" value="C:membrane"/>
    <property type="evidence" value="ECO:0007669"/>
    <property type="project" value="InterPro"/>
</dbReference>
<evidence type="ECO:0000259" key="14">
    <source>
        <dbReference type="PROSITE" id="PS51669"/>
    </source>
</evidence>
<comment type="cofactor">
    <cofactor evidence="9">
        <name>[2Fe-2S] cluster</name>
        <dbReference type="ChEBI" id="CHEBI:190135"/>
    </cofactor>
</comment>
<dbReference type="PROSITE" id="PS51669">
    <property type="entry name" value="4FE4S_MOW_BIS_MGD"/>
    <property type="match status" value="1"/>
</dbReference>
<feature type="region of interest" description="Disordered" evidence="12">
    <location>
        <begin position="734"/>
        <end position="754"/>
    </location>
</feature>
<dbReference type="InterPro" id="IPR010228">
    <property type="entry name" value="NADH_UbQ_OxRdtase_Gsu"/>
</dbReference>
<dbReference type="PROSITE" id="PS00642">
    <property type="entry name" value="COMPLEX1_75K_2"/>
    <property type="match status" value="1"/>
</dbReference>
<dbReference type="PANTHER" id="PTHR43105">
    <property type="entry name" value="RESPIRATORY NITRATE REDUCTASE"/>
    <property type="match status" value="1"/>
</dbReference>
<dbReference type="GO" id="GO:0051539">
    <property type="term" value="F:4 iron, 4 sulfur cluster binding"/>
    <property type="evidence" value="ECO:0007669"/>
    <property type="project" value="UniProtKB-KW"/>
</dbReference>
<dbReference type="GO" id="GO:0008137">
    <property type="term" value="F:NADH dehydrogenase (ubiquinone) activity"/>
    <property type="evidence" value="ECO:0007669"/>
    <property type="project" value="InterPro"/>
</dbReference>
<evidence type="ECO:0000256" key="11">
    <source>
        <dbReference type="RuleBase" id="RU004523"/>
    </source>
</evidence>
<evidence type="ECO:0000256" key="6">
    <source>
        <dbReference type="ARBA" id="ARBA00023004"/>
    </source>
</evidence>
<dbReference type="InterPro" id="IPR019574">
    <property type="entry name" value="NADH_UbQ_OxRdtase_Gsu_4Fe4S-bd"/>
</dbReference>
<feature type="domain" description="4Fe-4S Mo/W bis-MGD-type" evidence="14">
    <location>
        <begin position="252"/>
        <end position="308"/>
    </location>
</feature>
<name>A0A9P7B5Y3_RHOMI</name>
<dbReference type="Gene3D" id="3.30.200.210">
    <property type="match status" value="1"/>
</dbReference>
<dbReference type="OrthoDB" id="10249365at2759"/>
<feature type="domain" description="2Fe-2S ferredoxin-type" evidence="13">
    <location>
        <begin position="34"/>
        <end position="113"/>
    </location>
</feature>
<evidence type="ECO:0000256" key="1">
    <source>
        <dbReference type="ARBA" id="ARBA00001966"/>
    </source>
</evidence>
<evidence type="ECO:0000256" key="5">
    <source>
        <dbReference type="ARBA" id="ARBA00022967"/>
    </source>
</evidence>
<dbReference type="FunFam" id="3.30.70.20:FF:000002">
    <property type="entry name" value="NADH-ubiquinone oxidoreductase 75 kDa subunit"/>
    <property type="match status" value="1"/>
</dbReference>
<dbReference type="Pfam" id="PF22117">
    <property type="entry name" value="Fer4_Nqo3"/>
    <property type="match status" value="1"/>
</dbReference>
<evidence type="ECO:0000313" key="16">
    <source>
        <dbReference type="EMBL" id="KAG0660332.1"/>
    </source>
</evidence>
<dbReference type="PROSITE" id="PS51085">
    <property type="entry name" value="2FE2S_FER_2"/>
    <property type="match status" value="1"/>
</dbReference>
<dbReference type="Pfam" id="PF09326">
    <property type="entry name" value="NADH_dhqG_C"/>
    <property type="match status" value="1"/>
</dbReference>
<dbReference type="Proteomes" id="UP000777482">
    <property type="component" value="Unassembled WGS sequence"/>
</dbReference>
<keyword evidence="8" id="KW-0520">NAD</keyword>
<dbReference type="Gene3D" id="3.10.20.740">
    <property type="match status" value="1"/>
</dbReference>
<dbReference type="Pfam" id="PF22151">
    <property type="entry name" value="Fer4_NDSU1"/>
    <property type="match status" value="1"/>
</dbReference>
<evidence type="ECO:0000259" key="15">
    <source>
        <dbReference type="PROSITE" id="PS51839"/>
    </source>
</evidence>
<dbReference type="InterPro" id="IPR050123">
    <property type="entry name" value="Prok_molybdopt-oxidoreductase"/>
</dbReference>
<dbReference type="PROSITE" id="PS00643">
    <property type="entry name" value="COMPLEX1_75K_3"/>
    <property type="match status" value="1"/>
</dbReference>
<keyword evidence="7" id="KW-0411">Iron-sulfur</keyword>
<gene>
    <name evidence="16" type="primary">NUO78</name>
    <name evidence="16" type="ORF">C6P46_004632</name>
</gene>
<keyword evidence="4" id="KW-0479">Metal-binding</keyword>
<dbReference type="SUPFAM" id="SSF53706">
    <property type="entry name" value="Formate dehydrogenase/DMSO reductase, domains 1-3"/>
    <property type="match status" value="1"/>
</dbReference>
<dbReference type="GO" id="GO:0042773">
    <property type="term" value="P:ATP synthesis coupled electron transport"/>
    <property type="evidence" value="ECO:0007669"/>
    <property type="project" value="InterPro"/>
</dbReference>
<dbReference type="FunFam" id="3.30.200.210:FF:000002">
    <property type="entry name" value="NADH-ubiquinone oxidoreductase 75 kDa subunit"/>
    <property type="match status" value="1"/>
</dbReference>
<dbReference type="Gene3D" id="3.30.70.20">
    <property type="match status" value="1"/>
</dbReference>
<dbReference type="PROSITE" id="PS51839">
    <property type="entry name" value="4FE4S_HC3"/>
    <property type="match status" value="1"/>
</dbReference>
<dbReference type="PANTHER" id="PTHR43105:SF13">
    <property type="entry name" value="NADH-UBIQUINONE OXIDOREDUCTASE 75 KDA SUBUNIT, MITOCHONDRIAL"/>
    <property type="match status" value="1"/>
</dbReference>
<dbReference type="GO" id="GO:0046872">
    <property type="term" value="F:metal ion binding"/>
    <property type="evidence" value="ECO:0007669"/>
    <property type="project" value="UniProtKB-KW"/>
</dbReference>
<accession>A0A9P7B5Y3</accession>
<evidence type="ECO:0000256" key="7">
    <source>
        <dbReference type="ARBA" id="ARBA00023014"/>
    </source>
</evidence>
<dbReference type="SUPFAM" id="SSF54292">
    <property type="entry name" value="2Fe-2S ferredoxin-like"/>
    <property type="match status" value="1"/>
</dbReference>
<dbReference type="Pfam" id="PF13510">
    <property type="entry name" value="Fer2_4"/>
    <property type="match status" value="1"/>
</dbReference>
<reference evidence="16 17" key="1">
    <citation type="submission" date="2020-11" db="EMBL/GenBank/DDBJ databases">
        <title>Kefir isolates.</title>
        <authorList>
            <person name="Marcisauskas S."/>
            <person name="Kim Y."/>
            <person name="Blasche S."/>
        </authorList>
    </citation>
    <scope>NUCLEOTIDE SEQUENCE [LARGE SCALE GENOMIC DNA]</scope>
    <source>
        <strain evidence="16 17">KR</strain>
    </source>
</reference>
<evidence type="ECO:0000256" key="4">
    <source>
        <dbReference type="ARBA" id="ARBA00022723"/>
    </source>
</evidence>
<comment type="similarity">
    <text evidence="2 11">Belongs to the complex I 75 kDa subunit family.</text>
</comment>
<dbReference type="Pfam" id="PF00384">
    <property type="entry name" value="Molybdopterin"/>
    <property type="match status" value="1"/>
</dbReference>
<dbReference type="InterPro" id="IPR006656">
    <property type="entry name" value="Mopterin_OxRdtase"/>
</dbReference>
<dbReference type="FunFam" id="3.40.50.740:FF:000016">
    <property type="entry name" value="NADH dehydrogenase (Quinone), G subunit"/>
    <property type="match status" value="1"/>
</dbReference>
<dbReference type="SMART" id="SM00929">
    <property type="entry name" value="NADH-G_4Fe-4S_3"/>
    <property type="match status" value="1"/>
</dbReference>
<evidence type="ECO:0000256" key="12">
    <source>
        <dbReference type="SAM" id="MobiDB-lite"/>
    </source>
</evidence>
<feature type="compositionally biased region" description="Basic and acidic residues" evidence="12">
    <location>
        <begin position="744"/>
        <end position="754"/>
    </location>
</feature>
<dbReference type="CDD" id="cd00207">
    <property type="entry name" value="fer2"/>
    <property type="match status" value="1"/>
</dbReference>
<dbReference type="InterPro" id="IPR054351">
    <property type="entry name" value="NADH_UbQ_OxRdtase_ferredoxin"/>
</dbReference>
<evidence type="ECO:0000256" key="10">
    <source>
        <dbReference type="ARBA" id="ARBA00070722"/>
    </source>
</evidence>
<evidence type="ECO:0000313" key="17">
    <source>
        <dbReference type="Proteomes" id="UP000777482"/>
    </source>
</evidence>
<dbReference type="GO" id="GO:0016651">
    <property type="term" value="F:oxidoreductase activity, acting on NAD(P)H"/>
    <property type="evidence" value="ECO:0007669"/>
    <property type="project" value="InterPro"/>
</dbReference>
<dbReference type="InterPro" id="IPR036010">
    <property type="entry name" value="2Fe-2S_ferredoxin-like_sf"/>
</dbReference>
<evidence type="ECO:0000256" key="3">
    <source>
        <dbReference type="ARBA" id="ARBA00022485"/>
    </source>
</evidence>
<dbReference type="InterPro" id="IPR000283">
    <property type="entry name" value="NADH_UbQ_OxRdtase_75kDa_su_CS"/>
</dbReference>
<keyword evidence="3" id="KW-0004">4Fe-4S</keyword>
<dbReference type="InterPro" id="IPR006963">
    <property type="entry name" value="Mopterin_OxRdtase_4Fe-4S_dom"/>
</dbReference>
<proteinExistence type="inferred from homology"/>
<evidence type="ECO:0000259" key="13">
    <source>
        <dbReference type="PROSITE" id="PS51085"/>
    </source>
</evidence>
<evidence type="ECO:0000256" key="9">
    <source>
        <dbReference type="ARBA" id="ARBA00034078"/>
    </source>
</evidence>
<keyword evidence="6" id="KW-0408">Iron</keyword>
<dbReference type="Pfam" id="PF10588">
    <property type="entry name" value="NADH-G_4Fe-4S_3"/>
    <property type="match status" value="1"/>
</dbReference>
<comment type="caution">
    <text evidence="16">The sequence shown here is derived from an EMBL/GenBank/DDBJ whole genome shotgun (WGS) entry which is preliminary data.</text>
</comment>
<dbReference type="AlphaFoldDB" id="A0A9P7B5Y3"/>
<dbReference type="Gene3D" id="3.40.50.740">
    <property type="match status" value="1"/>
</dbReference>
<dbReference type="FunFam" id="3.10.20.740:FF:000001">
    <property type="entry name" value="NADH-quinone oxidoreductase subunit G"/>
    <property type="match status" value="1"/>
</dbReference>